<evidence type="ECO:0000313" key="3">
    <source>
        <dbReference type="Proteomes" id="UP000238191"/>
    </source>
</evidence>
<protein>
    <recommendedName>
        <fullName evidence="1">DUF4166 domain-containing protein</fullName>
    </recommendedName>
</protein>
<proteinExistence type="predicted"/>
<evidence type="ECO:0000313" key="2">
    <source>
        <dbReference type="EMBL" id="PPU66993.1"/>
    </source>
</evidence>
<name>A0A2S7CZH3_9XANT</name>
<dbReference type="InterPro" id="IPR025311">
    <property type="entry name" value="DUF4166"/>
</dbReference>
<accession>A0A2S7CZH3</accession>
<keyword evidence="3" id="KW-1185">Reference proteome</keyword>
<dbReference type="Proteomes" id="UP000238191">
    <property type="component" value="Unassembled WGS sequence"/>
</dbReference>
<evidence type="ECO:0000259" key="1">
    <source>
        <dbReference type="Pfam" id="PF13761"/>
    </source>
</evidence>
<dbReference type="OrthoDB" id="528778at2"/>
<feature type="domain" description="DUF4166" evidence="1">
    <location>
        <begin position="22"/>
        <end position="177"/>
    </location>
</feature>
<organism evidence="2 3">
    <name type="scientific">Xanthomonas pisi</name>
    <dbReference type="NCBI Taxonomy" id="56457"/>
    <lineage>
        <taxon>Bacteria</taxon>
        <taxon>Pseudomonadati</taxon>
        <taxon>Pseudomonadota</taxon>
        <taxon>Gammaproteobacteria</taxon>
        <taxon>Lysobacterales</taxon>
        <taxon>Lysobacteraceae</taxon>
        <taxon>Xanthomonas</taxon>
    </lineage>
</organism>
<reference evidence="3" key="1">
    <citation type="submission" date="2016-08" db="EMBL/GenBank/DDBJ databases">
        <authorList>
            <person name="Merda D."/>
            <person name="Briand M."/>
            <person name="Taghouti G."/>
            <person name="Carrere S."/>
            <person name="Gouzy J."/>
            <person name="Portier P."/>
            <person name="Jacques M.-A."/>
            <person name="Fischer-Le Saux M."/>
        </authorList>
    </citation>
    <scope>NUCLEOTIDE SEQUENCE [LARGE SCALE GENOMIC DNA]</scope>
    <source>
        <strain evidence="3">CFBP4643</strain>
    </source>
</reference>
<dbReference type="AlphaFoldDB" id="A0A2S7CZH3"/>
<comment type="caution">
    <text evidence="2">The sequence shown here is derived from an EMBL/GenBank/DDBJ whole genome shotgun (WGS) entry which is preliminary data.</text>
</comment>
<dbReference type="EMBL" id="MDEI01000018">
    <property type="protein sequence ID" value="PPU66993.1"/>
    <property type="molecule type" value="Genomic_DNA"/>
</dbReference>
<gene>
    <name evidence="2" type="ORF">XpiCFBP4643_17720</name>
</gene>
<sequence>MDRALSTPLFAQVVGQAAFAQLPAPVRALHSVQQRQTFVGRAQIQRGRHALVPLLALLSRLPRSGEVEVEVEFLVDAHGERWHRRFAGLPMYSRLWRQGGALREHLGAVHFEFALRADADALYWQATRVWAFGVIPLPTHWFEQVRCREHAGTGRYGFFVDVHLPLVGPFIRYEGWLEPGSIAAG</sequence>
<dbReference type="Pfam" id="PF13761">
    <property type="entry name" value="DUF4166"/>
    <property type="match status" value="1"/>
</dbReference>